<evidence type="ECO:0000313" key="9">
    <source>
        <dbReference type="Proteomes" id="UP001595478"/>
    </source>
</evidence>
<proteinExistence type="predicted"/>
<evidence type="ECO:0000313" key="8">
    <source>
        <dbReference type="EMBL" id="MFC3121634.1"/>
    </source>
</evidence>
<organism evidence="8 9">
    <name type="scientific">Agaribacter flavus</name>
    <dbReference type="NCBI Taxonomy" id="1902781"/>
    <lineage>
        <taxon>Bacteria</taxon>
        <taxon>Pseudomonadati</taxon>
        <taxon>Pseudomonadota</taxon>
        <taxon>Gammaproteobacteria</taxon>
        <taxon>Alteromonadales</taxon>
        <taxon>Alteromonadaceae</taxon>
        <taxon>Agaribacter</taxon>
    </lineage>
</organism>
<evidence type="ECO:0000256" key="4">
    <source>
        <dbReference type="ARBA" id="ARBA00022692"/>
    </source>
</evidence>
<dbReference type="RefSeq" id="WP_376919770.1">
    <property type="nucleotide sequence ID" value="NZ_JBHRSW010000014.1"/>
</dbReference>
<keyword evidence="6 7" id="KW-0472">Membrane</keyword>
<keyword evidence="4 7" id="KW-0812">Transmembrane</keyword>
<protein>
    <submittedName>
        <fullName evidence="8">Energy-coupling factor ABC transporter permease</fullName>
    </submittedName>
</protein>
<evidence type="ECO:0000256" key="6">
    <source>
        <dbReference type="ARBA" id="ARBA00023136"/>
    </source>
</evidence>
<comment type="caution">
    <text evidence="8">The sequence shown here is derived from an EMBL/GenBank/DDBJ whole genome shotgun (WGS) entry which is preliminary data.</text>
</comment>
<feature type="transmembrane region" description="Helical" evidence="7">
    <location>
        <begin position="100"/>
        <end position="119"/>
    </location>
</feature>
<reference evidence="9" key="1">
    <citation type="journal article" date="2019" name="Int. J. Syst. Evol. Microbiol.">
        <title>The Global Catalogue of Microorganisms (GCM) 10K type strain sequencing project: providing services to taxonomists for standard genome sequencing and annotation.</title>
        <authorList>
            <consortium name="The Broad Institute Genomics Platform"/>
            <consortium name="The Broad Institute Genome Sequencing Center for Infectious Disease"/>
            <person name="Wu L."/>
            <person name="Ma J."/>
        </authorList>
    </citation>
    <scope>NUCLEOTIDE SEQUENCE [LARGE SCALE GENOMIC DNA]</scope>
    <source>
        <strain evidence="9">KCTC 52473</strain>
    </source>
</reference>
<dbReference type="Proteomes" id="UP001595478">
    <property type="component" value="Unassembled WGS sequence"/>
</dbReference>
<feature type="transmembrane region" description="Helical" evidence="7">
    <location>
        <begin position="171"/>
        <end position="197"/>
    </location>
</feature>
<name>A0ABV7FMU2_9ALTE</name>
<dbReference type="Pfam" id="PF01891">
    <property type="entry name" value="CbiM"/>
    <property type="match status" value="1"/>
</dbReference>
<evidence type="ECO:0000256" key="1">
    <source>
        <dbReference type="ARBA" id="ARBA00004651"/>
    </source>
</evidence>
<accession>A0ABV7FMU2</accession>
<keyword evidence="9" id="KW-1185">Reference proteome</keyword>
<evidence type="ECO:0000256" key="2">
    <source>
        <dbReference type="ARBA" id="ARBA00022448"/>
    </source>
</evidence>
<feature type="transmembrane region" description="Helical" evidence="7">
    <location>
        <begin position="33"/>
        <end position="51"/>
    </location>
</feature>
<feature type="transmembrane region" description="Helical" evidence="7">
    <location>
        <begin position="63"/>
        <end position="94"/>
    </location>
</feature>
<dbReference type="InterPro" id="IPR002751">
    <property type="entry name" value="CbiM/NikMN"/>
</dbReference>
<keyword evidence="2" id="KW-0813">Transport</keyword>
<dbReference type="Gene3D" id="1.10.1760.20">
    <property type="match status" value="1"/>
</dbReference>
<feature type="transmembrane region" description="Helical" evidence="7">
    <location>
        <begin position="131"/>
        <end position="159"/>
    </location>
</feature>
<gene>
    <name evidence="8" type="ORF">ACFOHL_08360</name>
</gene>
<keyword evidence="5 7" id="KW-1133">Transmembrane helix</keyword>
<sequence>MTAIQLTCLIIYLLCSAYVIKHTSLQRLLHDKKLQHRLFGASTVLFILWLFRVSIHDGLVMHFLGLTALCLILGFRWSLISATSILLVITVLGYESYETIGVNGLFGVILPLTVSYGIYMLTFHKMQRHLFIYIFICGFLAGALSIALKMGCLSGYYYIDGFYEWNVITYNYTQMIVLLVFQEAFFNGMLMTCLIVYKPEWVYTFSDKFYLDGK</sequence>
<evidence type="ECO:0000256" key="7">
    <source>
        <dbReference type="SAM" id="Phobius"/>
    </source>
</evidence>
<dbReference type="EMBL" id="JBHRSW010000014">
    <property type="protein sequence ID" value="MFC3121634.1"/>
    <property type="molecule type" value="Genomic_DNA"/>
</dbReference>
<evidence type="ECO:0000256" key="3">
    <source>
        <dbReference type="ARBA" id="ARBA00022475"/>
    </source>
</evidence>
<keyword evidence="3" id="KW-1003">Cell membrane</keyword>
<evidence type="ECO:0000256" key="5">
    <source>
        <dbReference type="ARBA" id="ARBA00022989"/>
    </source>
</evidence>
<comment type="subcellular location">
    <subcellularLocation>
        <location evidence="1">Cell membrane</location>
        <topology evidence="1">Multi-pass membrane protein</topology>
    </subcellularLocation>
</comment>